<proteinExistence type="predicted"/>
<reference evidence="3" key="1">
    <citation type="journal article" date="2018" name="Nat. Microbiol.">
        <title>Leveraging single-cell genomics to expand the fungal tree of life.</title>
        <authorList>
            <person name="Ahrendt S.R."/>
            <person name="Quandt C.A."/>
            <person name="Ciobanu D."/>
            <person name="Clum A."/>
            <person name="Salamov A."/>
            <person name="Andreopoulos B."/>
            <person name="Cheng J.F."/>
            <person name="Woyke T."/>
            <person name="Pelin A."/>
            <person name="Henrissat B."/>
            <person name="Reynolds N.K."/>
            <person name="Benny G.L."/>
            <person name="Smith M.E."/>
            <person name="James T.Y."/>
            <person name="Grigoriev I.V."/>
        </authorList>
    </citation>
    <scope>NUCLEOTIDE SEQUENCE [LARGE SCALE GENOMIC DNA]</scope>
    <source>
        <strain evidence="3">RSA 1356</strain>
    </source>
</reference>
<dbReference type="OrthoDB" id="566238at2759"/>
<dbReference type="InterPro" id="IPR001763">
    <property type="entry name" value="Rhodanese-like_dom"/>
</dbReference>
<dbReference type="CDD" id="cd00158">
    <property type="entry name" value="RHOD"/>
    <property type="match status" value="1"/>
</dbReference>
<gene>
    <name evidence="2" type="ORF">THASP1DRAFT_26121</name>
</gene>
<dbReference type="GO" id="GO:0004792">
    <property type="term" value="F:thiosulfate-cyanide sulfurtransferase activity"/>
    <property type="evidence" value="ECO:0007669"/>
    <property type="project" value="TreeGrafter"/>
</dbReference>
<evidence type="ECO:0000259" key="1">
    <source>
        <dbReference type="PROSITE" id="PS50206"/>
    </source>
</evidence>
<name>A0A4P9XI64_9FUNG</name>
<keyword evidence="3" id="KW-1185">Reference proteome</keyword>
<organism evidence="2 3">
    <name type="scientific">Thamnocephalis sphaerospora</name>
    <dbReference type="NCBI Taxonomy" id="78915"/>
    <lineage>
        <taxon>Eukaryota</taxon>
        <taxon>Fungi</taxon>
        <taxon>Fungi incertae sedis</taxon>
        <taxon>Zoopagomycota</taxon>
        <taxon>Zoopagomycotina</taxon>
        <taxon>Zoopagomycetes</taxon>
        <taxon>Zoopagales</taxon>
        <taxon>Sigmoideomycetaceae</taxon>
        <taxon>Thamnocephalis</taxon>
    </lineage>
</organism>
<accession>A0A4P9XI64</accession>
<dbReference type="AlphaFoldDB" id="A0A4P9XI64"/>
<dbReference type="Proteomes" id="UP000271241">
    <property type="component" value="Unassembled WGS sequence"/>
</dbReference>
<evidence type="ECO:0000313" key="3">
    <source>
        <dbReference type="Proteomes" id="UP000271241"/>
    </source>
</evidence>
<dbReference type="InterPro" id="IPR036873">
    <property type="entry name" value="Rhodanese-like_dom_sf"/>
</dbReference>
<protein>
    <submittedName>
        <fullName evidence="2">Rhodanese-like domain-containing protein</fullName>
    </submittedName>
</protein>
<feature type="domain" description="Rhodanese" evidence="1">
    <location>
        <begin position="47"/>
        <end position="138"/>
    </location>
</feature>
<dbReference type="EMBL" id="KZ993154">
    <property type="protein sequence ID" value="RKP05368.1"/>
    <property type="molecule type" value="Genomic_DNA"/>
</dbReference>
<dbReference type="PANTHER" id="PTHR44086:SF13">
    <property type="entry name" value="THIOSULFATE SULFURTRANSFERASE PSPE"/>
    <property type="match status" value="1"/>
</dbReference>
<dbReference type="Pfam" id="PF00581">
    <property type="entry name" value="Rhodanese"/>
    <property type="match status" value="1"/>
</dbReference>
<dbReference type="SUPFAM" id="SSF52821">
    <property type="entry name" value="Rhodanese/Cell cycle control phosphatase"/>
    <property type="match status" value="1"/>
</dbReference>
<sequence>MSSLRPLAFVAQNRFVDMVARVKQSAHIEEIDVPELQQMLDAHPAASSADVHVVDVRESAEHAQGTIPGAICLPRGIVDRDIERYIPADTTDKVVLVCAGGVRSIMAAESLKRMGFANVLSLRGGMRGWQMQGMPIEKQQK</sequence>
<dbReference type="STRING" id="78915.A0A4P9XI64"/>
<dbReference type="PANTHER" id="PTHR44086">
    <property type="entry name" value="THIOSULFATE SULFURTRANSFERASE RDL2, MITOCHONDRIAL-RELATED"/>
    <property type="match status" value="1"/>
</dbReference>
<evidence type="ECO:0000313" key="2">
    <source>
        <dbReference type="EMBL" id="RKP05368.1"/>
    </source>
</evidence>
<dbReference type="SMART" id="SM00450">
    <property type="entry name" value="RHOD"/>
    <property type="match status" value="1"/>
</dbReference>
<dbReference type="PROSITE" id="PS50206">
    <property type="entry name" value="RHODANESE_3"/>
    <property type="match status" value="1"/>
</dbReference>
<dbReference type="Gene3D" id="3.40.250.10">
    <property type="entry name" value="Rhodanese-like domain"/>
    <property type="match status" value="1"/>
</dbReference>